<sequence>MYNSFYSADTLNDANGDEIDNGFDIDVYAQVHRFIHVTDKKIFGANYAYNVLIPMVDKDMSIDAAGIDASESFQVGDIILEPLALFWYTPRWDAILAVAAILPTGDYDADNPAAIGMGYWSAMVTAGGTYFLDDQRGWSVSVLTRTLYNGEQDDTNITPGMEFVVEAGIGKNIVVNDKWMVRPGVSLAASWQISDDDIDGDNPFNAGIDEDDHKQVYGFGVEMNAMYMPWLLQANIRYGSDFGAESNAEGDCINLTFTKSF</sequence>
<keyword evidence="2" id="KW-1185">Reference proteome</keyword>
<dbReference type="Proteomes" id="UP000501602">
    <property type="component" value="Chromosome"/>
</dbReference>
<organism evidence="1 2">
    <name type="scientific">Ferrimonas lipolytica</name>
    <dbReference type="NCBI Taxonomy" id="2724191"/>
    <lineage>
        <taxon>Bacteria</taxon>
        <taxon>Pseudomonadati</taxon>
        <taxon>Pseudomonadota</taxon>
        <taxon>Gammaproteobacteria</taxon>
        <taxon>Alteromonadales</taxon>
        <taxon>Ferrimonadaceae</taxon>
        <taxon>Ferrimonas</taxon>
    </lineage>
</organism>
<evidence type="ECO:0000313" key="2">
    <source>
        <dbReference type="Proteomes" id="UP000501602"/>
    </source>
</evidence>
<proteinExistence type="predicted"/>
<evidence type="ECO:0000313" key="1">
    <source>
        <dbReference type="EMBL" id="QIZ78816.1"/>
    </source>
</evidence>
<dbReference type="AlphaFoldDB" id="A0A6H1UKR1"/>
<reference evidence="1 2" key="1">
    <citation type="submission" date="2020-04" db="EMBL/GenBank/DDBJ databases">
        <title>Ferrimonas sp. S7 isolated from sea water.</title>
        <authorList>
            <person name="Bae S.S."/>
            <person name="Baek K."/>
        </authorList>
    </citation>
    <scope>NUCLEOTIDE SEQUENCE [LARGE SCALE GENOMIC DNA]</scope>
    <source>
        <strain evidence="1 2">S7</strain>
    </source>
</reference>
<name>A0A6H1UKR1_9GAMM</name>
<protein>
    <submittedName>
        <fullName evidence="1">Transporter</fullName>
    </submittedName>
</protein>
<gene>
    <name evidence="1" type="ORF">HER31_04890</name>
</gene>
<dbReference type="EMBL" id="CP051180">
    <property type="protein sequence ID" value="QIZ78816.1"/>
    <property type="molecule type" value="Genomic_DNA"/>
</dbReference>
<dbReference type="KEGG" id="fes:HER31_04890"/>
<dbReference type="InterPro" id="IPR025737">
    <property type="entry name" value="FApF"/>
</dbReference>
<dbReference type="Pfam" id="PF13557">
    <property type="entry name" value="Phenol_MetA_deg"/>
    <property type="match status" value="1"/>
</dbReference>
<accession>A0A6H1UKR1</accession>